<dbReference type="PROSITE" id="PS00086">
    <property type="entry name" value="CYTOCHROME_P450"/>
    <property type="match status" value="1"/>
</dbReference>
<dbReference type="InterPro" id="IPR001128">
    <property type="entry name" value="Cyt_P450"/>
</dbReference>
<dbReference type="EMBL" id="JAPNKA010000001">
    <property type="protein sequence ID" value="MCY1074928.1"/>
    <property type="molecule type" value="Genomic_DNA"/>
</dbReference>
<dbReference type="InterPro" id="IPR002397">
    <property type="entry name" value="Cyt_P450_B"/>
</dbReference>
<evidence type="ECO:0000256" key="2">
    <source>
        <dbReference type="RuleBase" id="RU000461"/>
    </source>
</evidence>
<dbReference type="Gene3D" id="1.10.630.10">
    <property type="entry name" value="Cytochrome P450"/>
    <property type="match status" value="1"/>
</dbReference>
<name>A0ABT3ZZU7_9BACT</name>
<dbReference type="PANTHER" id="PTHR46696">
    <property type="entry name" value="P450, PUTATIVE (EUROFUNG)-RELATED"/>
    <property type="match status" value="1"/>
</dbReference>
<dbReference type="RefSeq" id="WP_267533882.1">
    <property type="nucleotide sequence ID" value="NZ_JAPNKA010000001.1"/>
</dbReference>
<accession>A0ABT3ZZU7</accession>
<dbReference type="PANTHER" id="PTHR46696:SF1">
    <property type="entry name" value="CYTOCHROME P450 YJIB-RELATED"/>
    <property type="match status" value="1"/>
</dbReference>
<dbReference type="PRINTS" id="PR00359">
    <property type="entry name" value="BP450"/>
</dbReference>
<keyword evidence="2" id="KW-0503">Monooxygenase</keyword>
<comment type="similarity">
    <text evidence="1 2">Belongs to the cytochrome P450 family.</text>
</comment>
<keyword evidence="2" id="KW-0560">Oxidoreductase</keyword>
<organism evidence="3 4">
    <name type="scientific">Archangium lansingense</name>
    <dbReference type="NCBI Taxonomy" id="2995310"/>
    <lineage>
        <taxon>Bacteria</taxon>
        <taxon>Pseudomonadati</taxon>
        <taxon>Myxococcota</taxon>
        <taxon>Myxococcia</taxon>
        <taxon>Myxococcales</taxon>
        <taxon>Cystobacterineae</taxon>
        <taxon>Archangiaceae</taxon>
        <taxon>Archangium</taxon>
    </lineage>
</organism>
<sequence length="410" mass="46325">MGSAGQKTDLDPVSLENLLNPHSLYPELRERAPVYWSAGMHAWVITRYDDVLSCYRDPRLSADRSGFYQQQLAGFGPEFAEGFLSVARRQMTMRDGSDHIRVRRQTSPGFTPQRLDAYRPAIRFIMGAMLDRVQPLGRMDLVQELSYQLPPRVIAEFLNIPQQDRERFQQLARPQAEFSNPSPGADMGEVARNASRSMTELSAYLGGIIEERRSHPGEDMLSLMIHAQELGQMTHEDLVANAILILTAGHLTTTDQISNGVHDLLTHPDQLLLLQKDRTLLKSAVEEMLRFSPSVPYNFRIAKEDIPLRGQTIGKGSTVFMSLASANRDPAVFTEPERFDITRDHLHQKHLTFGFGSHHCLGAGLARRELEISIEMLLDRLPDLRLDETKPPQVKPGIIIRSITSLNVQW</sequence>
<evidence type="ECO:0000313" key="4">
    <source>
        <dbReference type="Proteomes" id="UP001207654"/>
    </source>
</evidence>
<dbReference type="Pfam" id="PF00067">
    <property type="entry name" value="p450"/>
    <property type="match status" value="1"/>
</dbReference>
<dbReference type="PRINTS" id="PR00385">
    <property type="entry name" value="P450"/>
</dbReference>
<keyword evidence="2" id="KW-0349">Heme</keyword>
<evidence type="ECO:0000256" key="1">
    <source>
        <dbReference type="ARBA" id="ARBA00010617"/>
    </source>
</evidence>
<keyword evidence="4" id="KW-1185">Reference proteome</keyword>
<keyword evidence="2" id="KW-0408">Iron</keyword>
<dbReference type="Proteomes" id="UP001207654">
    <property type="component" value="Unassembled WGS sequence"/>
</dbReference>
<dbReference type="SUPFAM" id="SSF48264">
    <property type="entry name" value="Cytochrome P450"/>
    <property type="match status" value="1"/>
</dbReference>
<gene>
    <name evidence="3" type="ORF">OV287_10535</name>
</gene>
<protein>
    <submittedName>
        <fullName evidence="3">Cytochrome P450</fullName>
    </submittedName>
</protein>
<dbReference type="InterPro" id="IPR036396">
    <property type="entry name" value="Cyt_P450_sf"/>
</dbReference>
<comment type="caution">
    <text evidence="3">The sequence shown here is derived from an EMBL/GenBank/DDBJ whole genome shotgun (WGS) entry which is preliminary data.</text>
</comment>
<keyword evidence="2" id="KW-0479">Metal-binding</keyword>
<reference evidence="3 4" key="1">
    <citation type="submission" date="2022-11" db="EMBL/GenBank/DDBJ databases">
        <title>Minimal conservation of predation-associated metabolite biosynthetic gene clusters underscores biosynthetic potential of Myxococcota including descriptions for ten novel species: Archangium lansinium sp. nov., Myxococcus landrumus sp. nov., Nannocystis bai.</title>
        <authorList>
            <person name="Ahearne A."/>
            <person name="Stevens C."/>
            <person name="Phillips K."/>
        </authorList>
    </citation>
    <scope>NUCLEOTIDE SEQUENCE [LARGE SCALE GENOMIC DNA]</scope>
    <source>
        <strain evidence="3 4">MIWBW</strain>
    </source>
</reference>
<dbReference type="InterPro" id="IPR017972">
    <property type="entry name" value="Cyt_P450_CS"/>
</dbReference>
<evidence type="ECO:0000313" key="3">
    <source>
        <dbReference type="EMBL" id="MCY1074928.1"/>
    </source>
</evidence>
<proteinExistence type="inferred from homology"/>